<evidence type="ECO:0000313" key="1">
    <source>
        <dbReference type="EMBL" id="TFK73460.1"/>
    </source>
</evidence>
<proteinExistence type="predicted"/>
<dbReference type="Proteomes" id="UP000308600">
    <property type="component" value="Unassembled WGS sequence"/>
</dbReference>
<organism evidence="1 2">
    <name type="scientific">Pluteus cervinus</name>
    <dbReference type="NCBI Taxonomy" id="181527"/>
    <lineage>
        <taxon>Eukaryota</taxon>
        <taxon>Fungi</taxon>
        <taxon>Dikarya</taxon>
        <taxon>Basidiomycota</taxon>
        <taxon>Agaricomycotina</taxon>
        <taxon>Agaricomycetes</taxon>
        <taxon>Agaricomycetidae</taxon>
        <taxon>Agaricales</taxon>
        <taxon>Pluteineae</taxon>
        <taxon>Pluteaceae</taxon>
        <taxon>Pluteus</taxon>
    </lineage>
</organism>
<protein>
    <submittedName>
        <fullName evidence="1">Uncharacterized protein</fullName>
    </submittedName>
</protein>
<gene>
    <name evidence="1" type="ORF">BDN72DRAFT_834576</name>
</gene>
<dbReference type="EMBL" id="ML208275">
    <property type="protein sequence ID" value="TFK73460.1"/>
    <property type="molecule type" value="Genomic_DNA"/>
</dbReference>
<keyword evidence="2" id="KW-1185">Reference proteome</keyword>
<name>A0ACD3B6N0_9AGAR</name>
<sequence length="192" mass="19772">MTPLLKFPPPSAAGVLANRTTGNMMGNIMRGGIGHGAGPRSKFSVTSSEYPCSYHSSTYRSTSGTSSSPASSSDSEESIGSSAQSQISHQHPSQGQAQAQPPITPPVFVVDDCVSPAQLLSPAEFFTMEPTTRDSLKVSAQGMHGQSSTSMQGGRLRALPGSSLSTISEEMSASRSTLGSGPSYSNGRLGGN</sequence>
<evidence type="ECO:0000313" key="2">
    <source>
        <dbReference type="Proteomes" id="UP000308600"/>
    </source>
</evidence>
<reference evidence="1 2" key="1">
    <citation type="journal article" date="2019" name="Nat. Ecol. Evol.">
        <title>Megaphylogeny resolves global patterns of mushroom evolution.</title>
        <authorList>
            <person name="Varga T."/>
            <person name="Krizsan K."/>
            <person name="Foldi C."/>
            <person name="Dima B."/>
            <person name="Sanchez-Garcia M."/>
            <person name="Sanchez-Ramirez S."/>
            <person name="Szollosi G.J."/>
            <person name="Szarkandi J.G."/>
            <person name="Papp V."/>
            <person name="Albert L."/>
            <person name="Andreopoulos W."/>
            <person name="Angelini C."/>
            <person name="Antonin V."/>
            <person name="Barry K.W."/>
            <person name="Bougher N.L."/>
            <person name="Buchanan P."/>
            <person name="Buyck B."/>
            <person name="Bense V."/>
            <person name="Catcheside P."/>
            <person name="Chovatia M."/>
            <person name="Cooper J."/>
            <person name="Damon W."/>
            <person name="Desjardin D."/>
            <person name="Finy P."/>
            <person name="Geml J."/>
            <person name="Haridas S."/>
            <person name="Hughes K."/>
            <person name="Justo A."/>
            <person name="Karasinski D."/>
            <person name="Kautmanova I."/>
            <person name="Kiss B."/>
            <person name="Kocsube S."/>
            <person name="Kotiranta H."/>
            <person name="LaButti K.M."/>
            <person name="Lechner B.E."/>
            <person name="Liimatainen K."/>
            <person name="Lipzen A."/>
            <person name="Lukacs Z."/>
            <person name="Mihaltcheva S."/>
            <person name="Morgado L.N."/>
            <person name="Niskanen T."/>
            <person name="Noordeloos M.E."/>
            <person name="Ohm R.A."/>
            <person name="Ortiz-Santana B."/>
            <person name="Ovrebo C."/>
            <person name="Racz N."/>
            <person name="Riley R."/>
            <person name="Savchenko A."/>
            <person name="Shiryaev A."/>
            <person name="Soop K."/>
            <person name="Spirin V."/>
            <person name="Szebenyi C."/>
            <person name="Tomsovsky M."/>
            <person name="Tulloss R.E."/>
            <person name="Uehling J."/>
            <person name="Grigoriev I.V."/>
            <person name="Vagvolgyi C."/>
            <person name="Papp T."/>
            <person name="Martin F.M."/>
            <person name="Miettinen O."/>
            <person name="Hibbett D.S."/>
            <person name="Nagy L.G."/>
        </authorList>
    </citation>
    <scope>NUCLEOTIDE SEQUENCE [LARGE SCALE GENOMIC DNA]</scope>
    <source>
        <strain evidence="1 2">NL-1719</strain>
    </source>
</reference>
<accession>A0ACD3B6N0</accession>